<comment type="caution">
    <text evidence="5">The sequence shown here is derived from an EMBL/GenBank/DDBJ whole genome shotgun (WGS) entry which is preliminary data.</text>
</comment>
<dbReference type="InterPro" id="IPR046373">
    <property type="entry name" value="Acyl-CoA_Oxase/DH_mid-dom_sf"/>
</dbReference>
<dbReference type="AlphaFoldDB" id="I2GN64"/>
<dbReference type="PIRSF" id="PIRSF016578">
    <property type="entry name" value="HsaA"/>
    <property type="match status" value="1"/>
</dbReference>
<proteinExistence type="inferred from homology"/>
<sequence length="387" mass="43170">MMDSSTTPATRLTERINPQLINQLVQRLADYAPQSDVEGAFPENEFQWLADAGLLGITLPDQELDFNQPQTGELLQLLKRIGSGNLSVGRLYEGHLNALLLIHLFGTTEQQKRYYADVIDHQRLFSVWNTQADDGVRIHAVGAGRYVLKGAKTFCSGAGWIQRPLITGELIGADRTGWQMCIVPTESVKAIPQDDRFWQPLGMRSSASFKLDFTGIEVNEHDLLGAPGDYLRQPYFSGGAIRFAAVQLGAAEALVNETRTYLNNLNRISDPFQQARVAEMACLVESGSQWLTSAGDKTDAWLAQHAEADKIVAYANMTRTAIEQICLRTLELAERSVGARGLLRPLPFERIHRDLSMYLRQPAPDAALTQTGHYVLQNLSRIHDLWH</sequence>
<keyword evidence="6" id="KW-1185">Reference proteome</keyword>
<name>I2GN64_9BACT</name>
<dbReference type="EMBL" id="CAIT01000009">
    <property type="protein sequence ID" value="CCH55342.1"/>
    <property type="molecule type" value="Genomic_DNA"/>
</dbReference>
<dbReference type="GO" id="GO:0033539">
    <property type="term" value="P:fatty acid beta-oxidation using acyl-CoA dehydrogenase"/>
    <property type="evidence" value="ECO:0007669"/>
    <property type="project" value="TreeGrafter"/>
</dbReference>
<dbReference type="SUPFAM" id="SSF56645">
    <property type="entry name" value="Acyl-CoA dehydrogenase NM domain-like"/>
    <property type="match status" value="1"/>
</dbReference>
<dbReference type="PANTHER" id="PTHR48083:SF37">
    <property type="entry name" value="DEHYDROGENASE, PUTATIVE-RELATED"/>
    <property type="match status" value="1"/>
</dbReference>
<dbReference type="InterPro" id="IPR009100">
    <property type="entry name" value="AcylCoA_DH/oxidase_NM_dom_sf"/>
</dbReference>
<dbReference type="Gene3D" id="1.20.140.10">
    <property type="entry name" value="Butyryl-CoA Dehydrogenase, subunit A, domain 3"/>
    <property type="match status" value="1"/>
</dbReference>
<evidence type="ECO:0000256" key="2">
    <source>
        <dbReference type="ARBA" id="ARBA00049661"/>
    </source>
</evidence>
<dbReference type="Pfam" id="PF08028">
    <property type="entry name" value="Acyl-CoA_dh_2"/>
    <property type="match status" value="1"/>
</dbReference>
<dbReference type="PANTHER" id="PTHR48083">
    <property type="entry name" value="MEDIUM-CHAIN SPECIFIC ACYL-COA DEHYDROGENASE, MITOCHONDRIAL-RELATED"/>
    <property type="match status" value="1"/>
</dbReference>
<dbReference type="GO" id="GO:0003995">
    <property type="term" value="F:acyl-CoA dehydrogenase activity"/>
    <property type="evidence" value="ECO:0007669"/>
    <property type="project" value="TreeGrafter"/>
</dbReference>
<organism evidence="5 6">
    <name type="scientific">Fibrisoma limi BUZ 3</name>
    <dbReference type="NCBI Taxonomy" id="1185876"/>
    <lineage>
        <taxon>Bacteria</taxon>
        <taxon>Pseudomonadati</taxon>
        <taxon>Bacteroidota</taxon>
        <taxon>Cytophagia</taxon>
        <taxon>Cytophagales</taxon>
        <taxon>Spirosomataceae</taxon>
        <taxon>Fibrisoma</taxon>
    </lineage>
</organism>
<keyword evidence="1" id="KW-0560">Oxidoreductase</keyword>
<dbReference type="STRING" id="1185876.BN8_04595"/>
<dbReference type="Pfam" id="PF02771">
    <property type="entry name" value="Acyl-CoA_dh_N"/>
    <property type="match status" value="1"/>
</dbReference>
<dbReference type="InterPro" id="IPR013107">
    <property type="entry name" value="Acyl-CoA_DH_C"/>
</dbReference>
<protein>
    <submittedName>
        <fullName evidence="5">Acyl-CoA dehydrogenase type 2 domain protein</fullName>
    </submittedName>
</protein>
<dbReference type="InterPro" id="IPR050741">
    <property type="entry name" value="Acyl-CoA_dehydrogenase"/>
</dbReference>
<dbReference type="InterPro" id="IPR037069">
    <property type="entry name" value="AcylCoA_DH/ox_N_sf"/>
</dbReference>
<dbReference type="Gene3D" id="1.10.540.10">
    <property type="entry name" value="Acyl-CoA dehydrogenase/oxidase, N-terminal domain"/>
    <property type="match status" value="1"/>
</dbReference>
<evidence type="ECO:0000259" key="3">
    <source>
        <dbReference type="Pfam" id="PF02771"/>
    </source>
</evidence>
<dbReference type="eggNOG" id="COG1960">
    <property type="taxonomic scope" value="Bacteria"/>
</dbReference>
<accession>I2GN64</accession>
<dbReference type="CDD" id="cd00567">
    <property type="entry name" value="ACAD"/>
    <property type="match status" value="1"/>
</dbReference>
<dbReference type="Proteomes" id="UP000009309">
    <property type="component" value="Unassembled WGS sequence"/>
</dbReference>
<dbReference type="InterPro" id="IPR013786">
    <property type="entry name" value="AcylCoA_DH/ox_N"/>
</dbReference>
<feature type="domain" description="Acyl-CoA dehydrogenase/oxidase N-terminal" evidence="3">
    <location>
        <begin position="26"/>
        <end position="119"/>
    </location>
</feature>
<comment type="similarity">
    <text evidence="2">Belongs to the HpaH/HsaA monooxygenase family.</text>
</comment>
<dbReference type="RefSeq" id="WP_009283910.1">
    <property type="nucleotide sequence ID" value="NZ_CAIT01000009.1"/>
</dbReference>
<gene>
    <name evidence="5" type="ORF">BN8_04595</name>
</gene>
<dbReference type="GO" id="GO:0050660">
    <property type="term" value="F:flavin adenine dinucleotide binding"/>
    <property type="evidence" value="ECO:0007669"/>
    <property type="project" value="InterPro"/>
</dbReference>
<dbReference type="InterPro" id="IPR036250">
    <property type="entry name" value="AcylCo_DH-like_C"/>
</dbReference>
<dbReference type="SUPFAM" id="SSF47203">
    <property type="entry name" value="Acyl-CoA dehydrogenase C-terminal domain-like"/>
    <property type="match status" value="1"/>
</dbReference>
<evidence type="ECO:0000313" key="5">
    <source>
        <dbReference type="EMBL" id="CCH55342.1"/>
    </source>
</evidence>
<dbReference type="GO" id="GO:0005737">
    <property type="term" value="C:cytoplasm"/>
    <property type="evidence" value="ECO:0007669"/>
    <property type="project" value="TreeGrafter"/>
</dbReference>
<evidence type="ECO:0000256" key="1">
    <source>
        <dbReference type="ARBA" id="ARBA00023002"/>
    </source>
</evidence>
<dbReference type="Gene3D" id="2.40.110.10">
    <property type="entry name" value="Butyryl-CoA Dehydrogenase, subunit A, domain 2"/>
    <property type="match status" value="1"/>
</dbReference>
<evidence type="ECO:0000313" key="6">
    <source>
        <dbReference type="Proteomes" id="UP000009309"/>
    </source>
</evidence>
<evidence type="ECO:0000259" key="4">
    <source>
        <dbReference type="Pfam" id="PF08028"/>
    </source>
</evidence>
<reference evidence="5 6" key="1">
    <citation type="journal article" date="2012" name="J. Bacteriol.">
        <title>Genome Sequence of the Filamentous Bacterium Fibrisoma limi BUZ 3T.</title>
        <authorList>
            <person name="Filippini M."/>
            <person name="Qi W."/>
            <person name="Jaenicke S."/>
            <person name="Goesmann A."/>
            <person name="Smits T.H."/>
            <person name="Bagheri H.C."/>
        </authorList>
    </citation>
    <scope>NUCLEOTIDE SEQUENCE [LARGE SCALE GENOMIC DNA]</scope>
    <source>
        <strain evidence="6">BUZ 3T</strain>
    </source>
</reference>
<feature type="domain" description="Acyl-CoA dehydrogenase C-terminal" evidence="4">
    <location>
        <begin position="243"/>
        <end position="356"/>
    </location>
</feature>